<feature type="domain" description="HTH myb-type" evidence="3">
    <location>
        <begin position="85"/>
        <end position="133"/>
    </location>
</feature>
<dbReference type="OrthoDB" id="2143914at2759"/>
<dbReference type="Gene3D" id="1.10.10.60">
    <property type="entry name" value="Homeodomain-like"/>
    <property type="match status" value="3"/>
</dbReference>
<evidence type="ECO:0000313" key="5">
    <source>
        <dbReference type="EMBL" id="WPB00082.1"/>
    </source>
</evidence>
<evidence type="ECO:0000313" key="4">
    <source>
        <dbReference type="EMBL" id="PIB00133.1"/>
    </source>
</evidence>
<dbReference type="GO" id="GO:0005634">
    <property type="term" value="C:nucleus"/>
    <property type="evidence" value="ECO:0007669"/>
    <property type="project" value="TreeGrafter"/>
</dbReference>
<protein>
    <submittedName>
        <fullName evidence="4">Myb-like DNA-binding protein BAS1</fullName>
    </submittedName>
</protein>
<reference evidence="4 6" key="1">
    <citation type="submission" date="2015-10" db="EMBL/GenBank/DDBJ databases">
        <title>The cercosporin biosynthetic gene cluster was horizontally transferred to several fungal lineages and shown to be expanded in Cercospora beticola based on microsynteny with recipient genomes.</title>
        <authorList>
            <person name="De Jonge R."/>
            <person name="Ebert M.K."/>
            <person name="Suttle J.C."/>
            <person name="Jurick Ii W.M."/>
            <person name="Secor G.A."/>
            <person name="Thomma B.P."/>
            <person name="Van De Peer Y."/>
            <person name="Bolton M.D."/>
        </authorList>
    </citation>
    <scope>NUCLEOTIDE SEQUENCE [LARGE SCALE GENOMIC DNA]</scope>
    <source>
        <strain evidence="4 6">09-40</strain>
    </source>
</reference>
<organism evidence="4 6">
    <name type="scientific">Cercospora beticola</name>
    <name type="common">Sugarbeet leaf spot fungus</name>
    <dbReference type="NCBI Taxonomy" id="122368"/>
    <lineage>
        <taxon>Eukaryota</taxon>
        <taxon>Fungi</taxon>
        <taxon>Dikarya</taxon>
        <taxon>Ascomycota</taxon>
        <taxon>Pezizomycotina</taxon>
        <taxon>Dothideomycetes</taxon>
        <taxon>Dothideomycetidae</taxon>
        <taxon>Mycosphaerellales</taxon>
        <taxon>Mycosphaerellaceae</taxon>
        <taxon>Cercospora</taxon>
    </lineage>
</organism>
<dbReference type="Proteomes" id="UP000230605">
    <property type="component" value="Chromosome 3"/>
</dbReference>
<feature type="domain" description="Myb-like" evidence="2">
    <location>
        <begin position="79"/>
        <end position="129"/>
    </location>
</feature>
<feature type="region of interest" description="Disordered" evidence="1">
    <location>
        <begin position="155"/>
        <end position="228"/>
    </location>
</feature>
<feature type="compositionally biased region" description="Low complexity" evidence="1">
    <location>
        <begin position="209"/>
        <end position="220"/>
    </location>
</feature>
<dbReference type="InterPro" id="IPR001005">
    <property type="entry name" value="SANT/Myb"/>
</dbReference>
<accession>A0A2G5I6N3</accession>
<dbReference type="GO" id="GO:0000981">
    <property type="term" value="F:DNA-binding transcription factor activity, RNA polymerase II-specific"/>
    <property type="evidence" value="ECO:0007669"/>
    <property type="project" value="TreeGrafter"/>
</dbReference>
<dbReference type="PANTHER" id="PTHR45614:SF299">
    <property type="entry name" value="MYB-LIKE DNA-BINDING DOMAIN CONTAINING PROTEIN"/>
    <property type="match status" value="1"/>
</dbReference>
<dbReference type="SUPFAM" id="SSF46689">
    <property type="entry name" value="Homeodomain-like"/>
    <property type="match status" value="2"/>
</dbReference>
<dbReference type="CDD" id="cd00167">
    <property type="entry name" value="SANT"/>
    <property type="match status" value="3"/>
</dbReference>
<dbReference type="AlphaFoldDB" id="A0A2G5I6N3"/>
<dbReference type="Pfam" id="PF00249">
    <property type="entry name" value="Myb_DNA-binding"/>
    <property type="match status" value="2"/>
</dbReference>
<dbReference type="InterPro" id="IPR009057">
    <property type="entry name" value="Homeodomain-like_sf"/>
</dbReference>
<evidence type="ECO:0000259" key="2">
    <source>
        <dbReference type="PROSITE" id="PS50090"/>
    </source>
</evidence>
<feature type="domain" description="HTH myb-type" evidence="3">
    <location>
        <begin position="26"/>
        <end position="80"/>
    </location>
</feature>
<dbReference type="Proteomes" id="UP001302367">
    <property type="component" value="Chromosome 3"/>
</dbReference>
<dbReference type="SMART" id="SM00717">
    <property type="entry name" value="SANT"/>
    <property type="match status" value="2"/>
</dbReference>
<gene>
    <name evidence="4" type="ORF">CB0940_02928</name>
    <name evidence="5" type="ORF">RHO25_004701</name>
</gene>
<evidence type="ECO:0000259" key="3">
    <source>
        <dbReference type="PROSITE" id="PS51294"/>
    </source>
</evidence>
<dbReference type="EMBL" id="CP134186">
    <property type="protein sequence ID" value="WPB00082.1"/>
    <property type="molecule type" value="Genomic_DNA"/>
</dbReference>
<keyword evidence="7" id="KW-1185">Reference proteome</keyword>
<evidence type="ECO:0000313" key="6">
    <source>
        <dbReference type="Proteomes" id="UP000230605"/>
    </source>
</evidence>
<proteinExistence type="predicted"/>
<name>A0A2G5I6N3_CERBT</name>
<feature type="domain" description="Myb-like" evidence="2">
    <location>
        <begin position="26"/>
        <end position="76"/>
    </location>
</feature>
<dbReference type="EMBL" id="LKMD01000101">
    <property type="protein sequence ID" value="PIB00133.1"/>
    <property type="molecule type" value="Genomic_DNA"/>
</dbReference>
<dbReference type="PANTHER" id="PTHR45614">
    <property type="entry name" value="MYB PROTEIN-RELATED"/>
    <property type="match status" value="1"/>
</dbReference>
<evidence type="ECO:0000313" key="7">
    <source>
        <dbReference type="Proteomes" id="UP001302367"/>
    </source>
</evidence>
<evidence type="ECO:0000256" key="1">
    <source>
        <dbReference type="SAM" id="MobiDB-lite"/>
    </source>
</evidence>
<keyword evidence="4" id="KW-0238">DNA-binding</keyword>
<dbReference type="PROSITE" id="PS51294">
    <property type="entry name" value="HTH_MYB"/>
    <property type="match status" value="2"/>
</dbReference>
<sequence length="255" mass="28504">MAAEVARHLPGRSSKDCRKRWFHSLDSTLRKGRWTPAEDQTLLEAYSQLGPVWHLIAHRIPGRKDDQCSKRYAEILDPSAKDRLQPWTPEEDTHLVTEVAKIGHRWTAISEGLPGRPPLTCRNRWRALQNRRRGGQSPGVFSPAAFMHTLDSSPCSAQSSGYASTPATPANQELCSSVPHSSTNNDPFALTLDTEWTPDMLREPSPGMTTEPSESTTFTSVQTEPTSVSTPNKIVYEVHHYHHVVHHYQNHAAGS</sequence>
<dbReference type="InterPro" id="IPR050560">
    <property type="entry name" value="MYB_TF"/>
</dbReference>
<dbReference type="InterPro" id="IPR017930">
    <property type="entry name" value="Myb_dom"/>
</dbReference>
<reference evidence="5 7" key="2">
    <citation type="submission" date="2023-09" db="EMBL/GenBank/DDBJ databases">
        <title>Complete-Gapless Cercospora beticola genome.</title>
        <authorList>
            <person name="Wyatt N.A."/>
            <person name="Spanner R.E."/>
            <person name="Bolton M.D."/>
        </authorList>
    </citation>
    <scope>NUCLEOTIDE SEQUENCE [LARGE SCALE GENOMIC DNA]</scope>
    <source>
        <strain evidence="5">Cb09-40</strain>
    </source>
</reference>
<dbReference type="GO" id="GO:0000978">
    <property type="term" value="F:RNA polymerase II cis-regulatory region sequence-specific DNA binding"/>
    <property type="evidence" value="ECO:0007669"/>
    <property type="project" value="TreeGrafter"/>
</dbReference>
<dbReference type="PROSITE" id="PS50090">
    <property type="entry name" value="MYB_LIKE"/>
    <property type="match status" value="2"/>
</dbReference>
<feature type="compositionally biased region" description="Polar residues" evidence="1">
    <location>
        <begin position="155"/>
        <end position="186"/>
    </location>
</feature>